<proteinExistence type="predicted"/>
<evidence type="ECO:0000313" key="1">
    <source>
        <dbReference type="EMBL" id="OOK65371.1"/>
    </source>
</evidence>
<dbReference type="EMBL" id="MVBN01000011">
    <property type="protein sequence ID" value="OOK65371.1"/>
    <property type="molecule type" value="Genomic_DNA"/>
</dbReference>
<organism evidence="1 2">
    <name type="scientific">Mycobacterium kansasii</name>
    <dbReference type="NCBI Taxonomy" id="1768"/>
    <lineage>
        <taxon>Bacteria</taxon>
        <taxon>Bacillati</taxon>
        <taxon>Actinomycetota</taxon>
        <taxon>Actinomycetes</taxon>
        <taxon>Mycobacteriales</taxon>
        <taxon>Mycobacteriaceae</taxon>
        <taxon>Mycobacterium</taxon>
    </lineage>
</organism>
<evidence type="ECO:0000313" key="2">
    <source>
        <dbReference type="Proteomes" id="UP000188532"/>
    </source>
</evidence>
<gene>
    <name evidence="1" type="ORF">BZL29_7875</name>
</gene>
<dbReference type="AlphaFoldDB" id="A0A1V3WGG6"/>
<comment type="caution">
    <text evidence="1">The sequence shown here is derived from an EMBL/GenBank/DDBJ whole genome shotgun (WGS) entry which is preliminary data.</text>
</comment>
<reference evidence="1 2" key="1">
    <citation type="submission" date="2017-02" db="EMBL/GenBank/DDBJ databases">
        <title>Complete genome sequences of Mycobacterium kansasii strains isolated from rhesus macaques.</title>
        <authorList>
            <person name="Panda A."/>
            <person name="Nagaraj S."/>
            <person name="Zhao X."/>
            <person name="Tettelin H."/>
            <person name="Detolla L.J."/>
        </authorList>
    </citation>
    <scope>NUCLEOTIDE SEQUENCE [LARGE SCALE GENOMIC DNA]</scope>
    <source>
        <strain evidence="1 2">11-3469</strain>
    </source>
</reference>
<name>A0A1V3WGG6_MYCKA</name>
<dbReference type="Proteomes" id="UP000188532">
    <property type="component" value="Unassembled WGS sequence"/>
</dbReference>
<sequence>MVAVANMVWGFGLPTGSSGLWTWQRPRLPPSAMVHRCPRSVESG</sequence>
<accession>A0A1V3WGG6</accession>
<protein>
    <submittedName>
        <fullName evidence="1">Uncharacterized protein</fullName>
    </submittedName>
</protein>